<feature type="chain" id="PRO_5040930218" evidence="7">
    <location>
        <begin position="23"/>
        <end position="192"/>
    </location>
</feature>
<dbReference type="InterPro" id="IPR014068">
    <property type="entry name" value="Azurin"/>
</dbReference>
<dbReference type="InterPro" id="IPR028871">
    <property type="entry name" value="BlueCu_1_BS"/>
</dbReference>
<dbReference type="AlphaFoldDB" id="A0A9X9HX59"/>
<dbReference type="GO" id="GO:0009279">
    <property type="term" value="C:cell outer membrane"/>
    <property type="evidence" value="ECO:0007669"/>
    <property type="project" value="UniProtKB-SubCell"/>
</dbReference>
<reference evidence="9" key="1">
    <citation type="submission" date="2021-04" db="EMBL/GenBank/DDBJ databases">
        <title>Characterizing Neisseria spp. as novel respiratory pathobionts in bronchiectasis.</title>
        <authorList>
            <person name="Li L."/>
            <person name="Mac Aogain M."/>
            <person name="Xu T."/>
            <person name="Jaggi T.K."/>
            <person name="Chan L.Y."/>
            <person name="Keir H.R."/>
            <person name="Dicker A.J."/>
            <person name="Qu J."/>
            <person name="Liu Y."/>
            <person name="Chen H.S."/>
            <person name="Koh M.S."/>
            <person name="Ong T.H."/>
            <person name="Lim A.Y.H."/>
            <person name="Abisheganaden J."/>
            <person name="Low T.B."/>
            <person name="Oliver B.G."/>
            <person name="Tan N.S."/>
            <person name="Fang M."/>
            <person name="Chalmers J.D."/>
            <person name="Chotirmall S.H."/>
        </authorList>
    </citation>
    <scope>NUCLEOTIDE SEQUENCE</scope>
    <source>
        <strain evidence="9">TT0073</strain>
    </source>
</reference>
<dbReference type="RefSeq" id="WP_254321002.1">
    <property type="nucleotide sequence ID" value="NZ_CP073116.1"/>
</dbReference>
<dbReference type="Pfam" id="PF00127">
    <property type="entry name" value="Copper-bind"/>
    <property type="match status" value="1"/>
</dbReference>
<dbReference type="PANTHER" id="PTHR38439">
    <property type="entry name" value="AURACYANIN-B"/>
    <property type="match status" value="1"/>
</dbReference>
<keyword evidence="5" id="KW-0186">Copper</keyword>
<sequence>MKAYLALISAAVIGLAACSQEAAKPAEAPAASAASEAAPAETTAPADAAPASEAAPADAAAAPAAGNCATTVEANDAMQFNTKEIQVSKACKEFTITLKHTGTQPKASMGHNIVIGKTEDMDGIFKDGVGAADTDYVKPDDARVVAHTKLIGGGEESSLTLDPAKLADGEYKFACTFPGHGALMNGKVTLVD</sequence>
<feature type="domain" description="Blue (type 1) copper" evidence="8">
    <location>
        <begin position="67"/>
        <end position="190"/>
    </location>
</feature>
<name>A0A9X9HX59_NEISU</name>
<evidence type="ECO:0000256" key="1">
    <source>
        <dbReference type="ARBA" id="ARBA00004459"/>
    </source>
</evidence>
<keyword evidence="2" id="KW-0813">Transport</keyword>
<dbReference type="SUPFAM" id="SSF49503">
    <property type="entry name" value="Cupredoxins"/>
    <property type="match status" value="1"/>
</dbReference>
<dbReference type="EMBL" id="CP073116">
    <property type="protein sequence ID" value="UTG71173.1"/>
    <property type="molecule type" value="Genomic_DNA"/>
</dbReference>
<dbReference type="GO" id="GO:0009055">
    <property type="term" value="F:electron transfer activity"/>
    <property type="evidence" value="ECO:0007669"/>
    <property type="project" value="InterPro"/>
</dbReference>
<dbReference type="InterPro" id="IPR008972">
    <property type="entry name" value="Cupredoxin"/>
</dbReference>
<dbReference type="InterPro" id="IPR050845">
    <property type="entry name" value="Cu-binding_ET"/>
</dbReference>
<evidence type="ECO:0000256" key="2">
    <source>
        <dbReference type="ARBA" id="ARBA00022448"/>
    </source>
</evidence>
<dbReference type="Proteomes" id="UP001057305">
    <property type="component" value="Chromosome"/>
</dbReference>
<dbReference type="NCBIfam" id="TIGR02695">
    <property type="entry name" value="azurin"/>
    <property type="match status" value="1"/>
</dbReference>
<accession>A0A9X9HX59</accession>
<dbReference type="Gene3D" id="2.60.40.420">
    <property type="entry name" value="Cupredoxins - blue copper proteins"/>
    <property type="match status" value="1"/>
</dbReference>
<evidence type="ECO:0000256" key="6">
    <source>
        <dbReference type="SAM" id="MobiDB-lite"/>
    </source>
</evidence>
<evidence type="ECO:0000256" key="5">
    <source>
        <dbReference type="ARBA" id="ARBA00023008"/>
    </source>
</evidence>
<evidence type="ECO:0000259" key="8">
    <source>
        <dbReference type="Pfam" id="PF00127"/>
    </source>
</evidence>
<evidence type="ECO:0000256" key="7">
    <source>
        <dbReference type="SAM" id="SignalP"/>
    </source>
</evidence>
<evidence type="ECO:0000313" key="10">
    <source>
        <dbReference type="Proteomes" id="UP001057305"/>
    </source>
</evidence>
<dbReference type="InterPro" id="IPR000923">
    <property type="entry name" value="BlueCu_1"/>
</dbReference>
<feature type="signal peptide" evidence="7">
    <location>
        <begin position="1"/>
        <end position="22"/>
    </location>
</feature>
<evidence type="ECO:0000256" key="4">
    <source>
        <dbReference type="ARBA" id="ARBA00022982"/>
    </source>
</evidence>
<evidence type="ECO:0000313" key="9">
    <source>
        <dbReference type="EMBL" id="UTG71173.1"/>
    </source>
</evidence>
<protein>
    <submittedName>
        <fullName evidence="9">Azurin</fullName>
    </submittedName>
</protein>
<organism evidence="9 10">
    <name type="scientific">Neisseria subflava</name>
    <dbReference type="NCBI Taxonomy" id="28449"/>
    <lineage>
        <taxon>Bacteria</taxon>
        <taxon>Pseudomonadati</taxon>
        <taxon>Pseudomonadota</taxon>
        <taxon>Betaproteobacteria</taxon>
        <taxon>Neisseriales</taxon>
        <taxon>Neisseriaceae</taxon>
        <taxon>Neisseria</taxon>
    </lineage>
</organism>
<dbReference type="PROSITE" id="PS00196">
    <property type="entry name" value="COPPER_BLUE"/>
    <property type="match status" value="1"/>
</dbReference>
<keyword evidence="3" id="KW-0479">Metal-binding</keyword>
<dbReference type="GO" id="GO:0005507">
    <property type="term" value="F:copper ion binding"/>
    <property type="evidence" value="ECO:0007669"/>
    <property type="project" value="InterPro"/>
</dbReference>
<keyword evidence="4" id="KW-0249">Electron transport</keyword>
<evidence type="ECO:0000256" key="3">
    <source>
        <dbReference type="ARBA" id="ARBA00022723"/>
    </source>
</evidence>
<proteinExistence type="predicted"/>
<keyword evidence="7" id="KW-0732">Signal</keyword>
<comment type="subcellular location">
    <subcellularLocation>
        <location evidence="1">Cell outer membrane</location>
        <topology evidence="1">Lipid-anchor</topology>
    </subcellularLocation>
</comment>
<feature type="region of interest" description="Disordered" evidence="6">
    <location>
        <begin position="33"/>
        <end position="57"/>
    </location>
</feature>
<dbReference type="PROSITE" id="PS51257">
    <property type="entry name" value="PROKAR_LIPOPROTEIN"/>
    <property type="match status" value="1"/>
</dbReference>
<dbReference type="PANTHER" id="PTHR38439:SF2">
    <property type="entry name" value="OUTER MEMBRANE PROTEIN H.8"/>
    <property type="match status" value="1"/>
</dbReference>
<gene>
    <name evidence="9" type="primary">azu</name>
    <name evidence="9" type="ORF">KCG56_07160</name>
</gene>
<dbReference type="CDD" id="cd13922">
    <property type="entry name" value="Azurin"/>
    <property type="match status" value="1"/>
</dbReference>